<dbReference type="EMBL" id="ADNC01000027">
    <property type="protein sequence ID" value="EFF41180.1"/>
    <property type="molecule type" value="Genomic_DNA"/>
</dbReference>
<dbReference type="Pfam" id="PF12697">
    <property type="entry name" value="Abhydrolase_6"/>
    <property type="match status" value="1"/>
</dbReference>
<dbReference type="Proteomes" id="UP000004757">
    <property type="component" value="Unassembled WGS sequence"/>
</dbReference>
<evidence type="ECO:0000313" key="5">
    <source>
        <dbReference type="Proteomes" id="UP000004757"/>
    </source>
</evidence>
<evidence type="ECO:0000259" key="3">
    <source>
        <dbReference type="Pfam" id="PF12697"/>
    </source>
</evidence>
<dbReference type="AlphaFoldDB" id="D4XWJ2"/>
<dbReference type="InterPro" id="IPR000073">
    <property type="entry name" value="AB_hydrolase_1"/>
</dbReference>
<reference evidence="4 5" key="1">
    <citation type="submission" date="2010-03" db="EMBL/GenBank/DDBJ databases">
        <authorList>
            <person name="Glass J.I."/>
            <person name="Benders G.A."/>
            <person name="Durkin A.S."/>
            <person name="Farmerie W.G."/>
            <person name="Hlavinka K."/>
            <person name="Hostetler J."/>
            <person name="Jackson J."/>
            <person name="May M.A."/>
            <person name="Miller R.H."/>
            <person name="Paralanov V."/>
            <person name="Radune D."/>
            <person name="Szczypinski B."/>
            <person name="Brown D.R."/>
        </authorList>
    </citation>
    <scope>NUCLEOTIDE SEQUENCE [LARGE SCALE GENOMIC DNA]</scope>
    <source>
        <strain evidence="4 5">A21JP2</strain>
    </source>
</reference>
<dbReference type="InterPro" id="IPR050266">
    <property type="entry name" value="AB_hydrolase_sf"/>
</dbReference>
<dbReference type="SUPFAM" id="SSF53474">
    <property type="entry name" value="alpha/beta-Hydrolases"/>
    <property type="match status" value="1"/>
</dbReference>
<gene>
    <name evidence="4" type="ORF">MALL_0438</name>
</gene>
<dbReference type="RefSeq" id="WP_005683796.1">
    <property type="nucleotide sequence ID" value="NZ_ADNC01000027.1"/>
</dbReference>
<dbReference type="InterPro" id="IPR029058">
    <property type="entry name" value="AB_hydrolase_fold"/>
</dbReference>
<sequence>MNKIKLNNFEINYVLKINNDDNKIVLFLHGFGDSWKTFLSIGKINKEKINWASFDFPGCGLSSSKNNLTLEEYSKTTEEFILKILNNYKKIVVVSHSLGAWSALKNQNYFSNIILLSPFNYRLIDKNQHLVELDEWLLPNTYNQAQEAYLSLFNNPSEIIKKSSILYAKRQMNSIEKFKNVFSYMVKEEVLNKEWLLNNLKPLYNSKKNIKIISGTNDKFTLIDDLKLLRENNNIELIEISNAGHAILFEKSTSIYNEILKEYK</sequence>
<evidence type="ECO:0000256" key="1">
    <source>
        <dbReference type="ARBA" id="ARBA00006989"/>
    </source>
</evidence>
<dbReference type="STRING" id="747682.MALL_0438"/>
<dbReference type="PANTHER" id="PTHR43798:SF33">
    <property type="entry name" value="HYDROLASE, PUTATIVE (AFU_ORTHOLOGUE AFUA_2G14860)-RELATED"/>
    <property type="match status" value="1"/>
</dbReference>
<proteinExistence type="inferred from homology"/>
<dbReference type="eggNOG" id="COG2267">
    <property type="taxonomic scope" value="Bacteria"/>
</dbReference>
<dbReference type="GO" id="GO:0016020">
    <property type="term" value="C:membrane"/>
    <property type="evidence" value="ECO:0007669"/>
    <property type="project" value="TreeGrafter"/>
</dbReference>
<keyword evidence="2" id="KW-0719">Serine esterase</keyword>
<dbReference type="OrthoDB" id="397642at2"/>
<dbReference type="Gene3D" id="3.40.50.1820">
    <property type="entry name" value="alpha/beta hydrolase"/>
    <property type="match status" value="1"/>
</dbReference>
<evidence type="ECO:0000313" key="4">
    <source>
        <dbReference type="EMBL" id="EFF41180.1"/>
    </source>
</evidence>
<dbReference type="GO" id="GO:0052689">
    <property type="term" value="F:carboxylic ester hydrolase activity"/>
    <property type="evidence" value="ECO:0007669"/>
    <property type="project" value="UniProtKB-KW"/>
</dbReference>
<name>D4XWJ2_9BACT</name>
<accession>D4XWJ2</accession>
<keyword evidence="5" id="KW-1185">Reference proteome</keyword>
<evidence type="ECO:0000256" key="2">
    <source>
        <dbReference type="ARBA" id="ARBA00022487"/>
    </source>
</evidence>
<keyword evidence="2" id="KW-0378">Hydrolase</keyword>
<comment type="similarity">
    <text evidence="1">Belongs to the lipase/esterase LIP3/BchO family.</text>
</comment>
<protein>
    <recommendedName>
        <fullName evidence="3">AB hydrolase-1 domain-containing protein</fullName>
    </recommendedName>
</protein>
<dbReference type="PANTHER" id="PTHR43798">
    <property type="entry name" value="MONOACYLGLYCEROL LIPASE"/>
    <property type="match status" value="1"/>
</dbReference>
<organism evidence="4 5">
    <name type="scientific">Mycoplasmopsis alligatoris A21JP2</name>
    <dbReference type="NCBI Taxonomy" id="747682"/>
    <lineage>
        <taxon>Bacteria</taxon>
        <taxon>Bacillati</taxon>
        <taxon>Mycoplasmatota</taxon>
        <taxon>Mycoplasmoidales</taxon>
        <taxon>Metamycoplasmataceae</taxon>
        <taxon>Mycoplasmopsis</taxon>
    </lineage>
</organism>
<feature type="domain" description="AB hydrolase-1" evidence="3">
    <location>
        <begin position="25"/>
        <end position="249"/>
    </location>
</feature>
<comment type="caution">
    <text evidence="4">The sequence shown here is derived from an EMBL/GenBank/DDBJ whole genome shotgun (WGS) entry which is preliminary data.</text>
</comment>